<gene>
    <name evidence="3" type="primary">LOC108038012</name>
</gene>
<dbReference type="GeneID" id="108038012"/>
<sequence>MSKQKYTDLLRDDDPLLSHDELLEVGIAELQLKLDKILDNQNEILARLCQVAHSRANGEFYKVEQDYFPVTDPEELSNLDENLSKPGNIYTNLIHRILRPEGRIEPLKKNFSKMFEYDILMAYNYDGVSTKQSFKQYKNINKTIFGILKTDGYTQADYVADIRAAFHTLKRRYHKRNHDLRRRIKQTQKGQPESDWE</sequence>
<evidence type="ECO:0000259" key="2">
    <source>
        <dbReference type="Pfam" id="PF16064"/>
    </source>
</evidence>
<evidence type="ECO:0000313" key="3">
    <source>
        <dbReference type="RefSeq" id="XP_016970197.1"/>
    </source>
</evidence>
<accession>A0A6P4DXH1</accession>
<dbReference type="InterPro" id="IPR032071">
    <property type="entry name" value="DUF4806"/>
</dbReference>
<evidence type="ECO:0000256" key="1">
    <source>
        <dbReference type="SAM" id="MobiDB-lite"/>
    </source>
</evidence>
<reference evidence="3" key="1">
    <citation type="submission" date="2025-08" db="UniProtKB">
        <authorList>
            <consortium name="RefSeq"/>
        </authorList>
    </citation>
    <scope>IDENTIFICATION</scope>
</reference>
<dbReference type="OrthoDB" id="7840875at2759"/>
<dbReference type="RefSeq" id="XP_016970197.2">
    <property type="nucleotide sequence ID" value="XM_017114708.2"/>
</dbReference>
<dbReference type="Pfam" id="PF16064">
    <property type="entry name" value="DUF4806"/>
    <property type="match status" value="1"/>
</dbReference>
<proteinExistence type="predicted"/>
<name>A0A6P4DXH1_DRORH</name>
<feature type="region of interest" description="Disordered" evidence="1">
    <location>
        <begin position="177"/>
        <end position="197"/>
    </location>
</feature>
<feature type="domain" description="DUF4806" evidence="2">
    <location>
        <begin position="63"/>
        <end position="145"/>
    </location>
</feature>
<dbReference type="RefSeq" id="XP_016970197.1">
    <property type="nucleotide sequence ID" value="XM_017114708.1"/>
</dbReference>
<organism evidence="3">
    <name type="scientific">Drosophila rhopaloa</name>
    <name type="common">Fruit fly</name>
    <dbReference type="NCBI Taxonomy" id="1041015"/>
    <lineage>
        <taxon>Eukaryota</taxon>
        <taxon>Metazoa</taxon>
        <taxon>Ecdysozoa</taxon>
        <taxon>Arthropoda</taxon>
        <taxon>Hexapoda</taxon>
        <taxon>Insecta</taxon>
        <taxon>Pterygota</taxon>
        <taxon>Neoptera</taxon>
        <taxon>Endopterygota</taxon>
        <taxon>Diptera</taxon>
        <taxon>Brachycera</taxon>
        <taxon>Muscomorpha</taxon>
        <taxon>Ephydroidea</taxon>
        <taxon>Drosophilidae</taxon>
        <taxon>Drosophila</taxon>
        <taxon>Sophophora</taxon>
    </lineage>
</organism>
<protein>
    <submittedName>
        <fullName evidence="3">Uncharacterized protein LOC108038012</fullName>
    </submittedName>
</protein>
<feature type="compositionally biased region" description="Basic residues" evidence="1">
    <location>
        <begin position="177"/>
        <end position="186"/>
    </location>
</feature>
<dbReference type="AlphaFoldDB" id="A0A6P4DXH1"/>